<proteinExistence type="predicted"/>
<evidence type="ECO:0000313" key="4">
    <source>
        <dbReference type="Proteomes" id="UP000006447"/>
    </source>
</evidence>
<evidence type="ECO:0000259" key="2">
    <source>
        <dbReference type="Pfam" id="PF05065"/>
    </source>
</evidence>
<dbReference type="InterPro" id="IPR054612">
    <property type="entry name" value="Phage_capsid-like_C"/>
</dbReference>
<gene>
    <name evidence="3" type="ORF">W59_06298</name>
</gene>
<dbReference type="InterPro" id="IPR024455">
    <property type="entry name" value="Phage_capsid"/>
</dbReference>
<feature type="domain" description="Phage capsid-like C-terminal" evidence="2">
    <location>
        <begin position="10"/>
        <end position="272"/>
    </location>
</feature>
<comment type="caution">
    <text evidence="3">The sequence shown here is derived from an EMBL/GenBank/DDBJ whole genome shotgun (WGS) entry which is preliminary data.</text>
</comment>
<sequence>MNTVNSSAILTQAQVDELLVQPVLAESVAAQVAKVIQTSASALRLPVVTADPTAAWTAEGAEIAVTDADLDEINVAFHALKGLTVVSNELIADSSPEASQIVGEGLARDIAKKLDAAFFGTTVTNGPSGLGSVSGVQSVDAGDTWTNLDAFHEAISKAETVGATVSAFVTTPAVALALAKIKTGTGSNAPLLGQDPTSPTKRTIAGVPLFVSPAVAADTVWSLPLQRTVLGLRKDVEVVTDTSAFFTSDRTAVRAVMRAGIGFPHAAAIVKVATTP</sequence>
<name>I0WWN0_RHOOP</name>
<dbReference type="Proteomes" id="UP000006447">
    <property type="component" value="Unassembled WGS sequence"/>
</dbReference>
<dbReference type="Pfam" id="PF05065">
    <property type="entry name" value="Phage_capsid"/>
    <property type="match status" value="1"/>
</dbReference>
<dbReference type="NCBIfam" id="TIGR01554">
    <property type="entry name" value="major_cap_HK97"/>
    <property type="match status" value="1"/>
</dbReference>
<dbReference type="Gene3D" id="3.30.2400.10">
    <property type="entry name" value="Major capsid protein gp5"/>
    <property type="match status" value="1"/>
</dbReference>
<dbReference type="Gene3D" id="3.30.2320.10">
    <property type="entry name" value="hypothetical protein PF0899 domain"/>
    <property type="match status" value="1"/>
</dbReference>
<protein>
    <submittedName>
        <fullName evidence="3">Phage major capsid protein, HK97 family</fullName>
    </submittedName>
</protein>
<organism evidence="3 4">
    <name type="scientific">Rhodococcus opacus RKJ300 = JCM 13270</name>
    <dbReference type="NCBI Taxonomy" id="1165867"/>
    <lineage>
        <taxon>Bacteria</taxon>
        <taxon>Bacillati</taxon>
        <taxon>Actinomycetota</taxon>
        <taxon>Actinomycetes</taxon>
        <taxon>Mycobacteriales</taxon>
        <taxon>Nocardiaceae</taxon>
        <taxon>Rhodococcus</taxon>
    </lineage>
</organism>
<evidence type="ECO:0000313" key="3">
    <source>
        <dbReference type="EMBL" id="EID80796.1"/>
    </source>
</evidence>
<comment type="subcellular location">
    <subcellularLocation>
        <location evidence="1">Virion</location>
    </subcellularLocation>
</comment>
<accession>I0WWN0</accession>
<dbReference type="AlphaFoldDB" id="I0WWN0"/>
<reference evidence="3 4" key="1">
    <citation type="journal article" date="2012" name="J. Bacteriol.">
        <title>Draft genome sequence of the nitrophenol-degrading actinomycete Rhodococcus imtechensis RKJ300.</title>
        <authorList>
            <person name="Vikram S."/>
            <person name="Kumar S."/>
            <person name="Subramanian S."/>
            <person name="Raghava G.P."/>
        </authorList>
    </citation>
    <scope>NUCLEOTIDE SEQUENCE [LARGE SCALE GENOMIC DNA]</scope>
    <source>
        <strain evidence="3 4">RKJ300</strain>
    </source>
</reference>
<dbReference type="SUPFAM" id="SSF56563">
    <property type="entry name" value="Major capsid protein gp5"/>
    <property type="match status" value="1"/>
</dbReference>
<dbReference type="PATRIC" id="fig|1165867.3.peg.1286"/>
<dbReference type="EMBL" id="AJJH01000024">
    <property type="protein sequence ID" value="EID80796.1"/>
    <property type="molecule type" value="Genomic_DNA"/>
</dbReference>
<evidence type="ECO:0000256" key="1">
    <source>
        <dbReference type="ARBA" id="ARBA00004328"/>
    </source>
</evidence>